<reference evidence="2 3" key="1">
    <citation type="submission" date="2023-04" db="EMBL/GenBank/DDBJ databases">
        <title>Luteimonas endophyticus RD2P54.</title>
        <authorList>
            <person name="Sun J.-Q."/>
        </authorList>
    </citation>
    <scope>NUCLEOTIDE SEQUENCE [LARGE SCALE GENOMIC DNA]</scope>
    <source>
        <strain evidence="2 3">RD2P54</strain>
    </source>
</reference>
<evidence type="ECO:0000313" key="3">
    <source>
        <dbReference type="Proteomes" id="UP001156940"/>
    </source>
</evidence>
<protein>
    <recommendedName>
        <fullName evidence="4">Flagellar hook-length control protein FliK</fullName>
    </recommendedName>
</protein>
<proteinExistence type="predicted"/>
<keyword evidence="3" id="KW-1185">Reference proteome</keyword>
<evidence type="ECO:0000256" key="1">
    <source>
        <dbReference type="SAM" id="MobiDB-lite"/>
    </source>
</evidence>
<feature type="compositionally biased region" description="Basic and acidic residues" evidence="1">
    <location>
        <begin position="14"/>
        <end position="41"/>
    </location>
</feature>
<comment type="caution">
    <text evidence="2">The sequence shown here is derived from an EMBL/GenBank/DDBJ whole genome shotgun (WGS) entry which is preliminary data.</text>
</comment>
<gene>
    <name evidence="2" type="ORF">QFW77_03305</name>
</gene>
<dbReference type="Proteomes" id="UP001156940">
    <property type="component" value="Unassembled WGS sequence"/>
</dbReference>
<accession>A0ABT6J640</accession>
<sequence length="227" mass="24177">MSIERNSQPAQAPERPRDVEGQPKTEPAREPPPKESVDRFRQVLQSKQEAKDEFLAARAKGGGELSGQQRAEAEAAARQAATQDAVEAGRQAAGDGSEPLPQNLMDSSEIMAMMQAQSALRDGASAPAAPAPVNTSAFADLVERHVRQLAVGGAADDGDGQVLLRMADSTLPGTDLLLSKTADGWLLRADARSRGSYDAIREAAPELVRRFAERNLGTLSIDPQFHG</sequence>
<name>A0ABT6J640_9GAMM</name>
<organism evidence="2 3">
    <name type="scientific">Luteimonas endophytica</name>
    <dbReference type="NCBI Taxonomy" id="3042023"/>
    <lineage>
        <taxon>Bacteria</taxon>
        <taxon>Pseudomonadati</taxon>
        <taxon>Pseudomonadota</taxon>
        <taxon>Gammaproteobacteria</taxon>
        <taxon>Lysobacterales</taxon>
        <taxon>Lysobacteraceae</taxon>
        <taxon>Luteimonas</taxon>
    </lineage>
</organism>
<feature type="compositionally biased region" description="Polar residues" evidence="1">
    <location>
        <begin position="1"/>
        <end position="10"/>
    </location>
</feature>
<feature type="region of interest" description="Disordered" evidence="1">
    <location>
        <begin position="1"/>
        <end position="103"/>
    </location>
</feature>
<feature type="compositionally biased region" description="Low complexity" evidence="1">
    <location>
        <begin position="68"/>
        <end position="88"/>
    </location>
</feature>
<dbReference type="EMBL" id="JARXRM010000016">
    <property type="protein sequence ID" value="MDH5822022.1"/>
    <property type="molecule type" value="Genomic_DNA"/>
</dbReference>
<dbReference type="RefSeq" id="WP_280572855.1">
    <property type="nucleotide sequence ID" value="NZ_JARXRM010000016.1"/>
</dbReference>
<evidence type="ECO:0000313" key="2">
    <source>
        <dbReference type="EMBL" id="MDH5822022.1"/>
    </source>
</evidence>
<evidence type="ECO:0008006" key="4">
    <source>
        <dbReference type="Google" id="ProtNLM"/>
    </source>
</evidence>